<feature type="region of interest" description="Disordered" evidence="8">
    <location>
        <begin position="187"/>
        <end position="235"/>
    </location>
</feature>
<dbReference type="OrthoDB" id="2123952at2759"/>
<keyword evidence="7" id="KW-0539">Nucleus</keyword>
<name>A0A1C7MYY7_9FUNG</name>
<gene>
    <name evidence="10" type="ORF">A0J61_09960</name>
</gene>
<accession>A0A1C7MYY7</accession>
<keyword evidence="2" id="KW-0479">Metal-binding</keyword>
<evidence type="ECO:0000256" key="2">
    <source>
        <dbReference type="ARBA" id="ARBA00022723"/>
    </source>
</evidence>
<feature type="region of interest" description="Disordered" evidence="8">
    <location>
        <begin position="119"/>
        <end position="143"/>
    </location>
</feature>
<keyword evidence="6" id="KW-0804">Transcription</keyword>
<dbReference type="EMBL" id="LUGH01000984">
    <property type="protein sequence ID" value="OBZ81992.1"/>
    <property type="molecule type" value="Genomic_DNA"/>
</dbReference>
<dbReference type="PANTHER" id="PTHR31313:SF81">
    <property type="entry name" value="TY1 ENHANCER ACTIVATOR"/>
    <property type="match status" value="1"/>
</dbReference>
<comment type="caution">
    <text evidence="10">The sequence shown here is derived from an EMBL/GenBank/DDBJ whole genome shotgun (WGS) entry which is preliminary data.</text>
</comment>
<dbReference type="CDD" id="cd00067">
    <property type="entry name" value="GAL4"/>
    <property type="match status" value="2"/>
</dbReference>
<evidence type="ECO:0000256" key="8">
    <source>
        <dbReference type="SAM" id="MobiDB-lite"/>
    </source>
</evidence>
<comment type="subcellular location">
    <subcellularLocation>
        <location evidence="1">Nucleus</location>
    </subcellularLocation>
</comment>
<keyword evidence="4" id="KW-0805">Transcription regulation</keyword>
<evidence type="ECO:0000256" key="1">
    <source>
        <dbReference type="ARBA" id="ARBA00004123"/>
    </source>
</evidence>
<evidence type="ECO:0000256" key="5">
    <source>
        <dbReference type="ARBA" id="ARBA00023125"/>
    </source>
</evidence>
<sequence length="335" mass="36576">MPPSSTCNRKLSNPSPTRNQLVERSSILRGCEPCKSRKQICNGQRPCTHCKARQQDCVYSVVSDHPRSVFTTSTARRLSSGSACETCRRRKTKCDGGSPCSFCASSGIECINNSERRKRSASSASHSPLSTTTTTTSQDSEAIDRIEDRLRRIEKLMTAFTPSPLSQTSGFTKEIHDLKRITAGFRKMSSPHLQRPPVMAPRQHRHSIQGIPHQHQDKITSPSPPLSPSKQSSHSANLMANSMLNLSLSPSSSSTSSSSCIQPSISTPTSSLANPSRSTNDSWKAEWSQSPPIPSLMDQLSNCTFVATAMDYTTVHYPIYPISATSVPKSTSSTQ</sequence>
<evidence type="ECO:0000256" key="3">
    <source>
        <dbReference type="ARBA" id="ARBA00022833"/>
    </source>
</evidence>
<evidence type="ECO:0000313" key="10">
    <source>
        <dbReference type="EMBL" id="OBZ81992.1"/>
    </source>
</evidence>
<dbReference type="InterPro" id="IPR051615">
    <property type="entry name" value="Transcr_Regulatory_Elem"/>
</dbReference>
<keyword evidence="5" id="KW-0238">DNA-binding</keyword>
<proteinExistence type="predicted"/>
<dbReference type="Pfam" id="PF00172">
    <property type="entry name" value="Zn_clus"/>
    <property type="match status" value="2"/>
</dbReference>
<dbReference type="Proteomes" id="UP000093000">
    <property type="component" value="Unassembled WGS sequence"/>
</dbReference>
<evidence type="ECO:0000313" key="11">
    <source>
        <dbReference type="Proteomes" id="UP000093000"/>
    </source>
</evidence>
<dbReference type="Gene3D" id="4.10.240.10">
    <property type="entry name" value="Zn(2)-C6 fungal-type DNA-binding domain"/>
    <property type="match status" value="2"/>
</dbReference>
<dbReference type="GO" id="GO:0000981">
    <property type="term" value="F:DNA-binding transcription factor activity, RNA polymerase II-specific"/>
    <property type="evidence" value="ECO:0007669"/>
    <property type="project" value="InterPro"/>
</dbReference>
<dbReference type="InterPro" id="IPR036864">
    <property type="entry name" value="Zn2-C6_fun-type_DNA-bd_sf"/>
</dbReference>
<dbReference type="PROSITE" id="PS50048">
    <property type="entry name" value="ZN2_CY6_FUNGAL_2"/>
    <property type="match status" value="2"/>
</dbReference>
<feature type="region of interest" description="Disordered" evidence="8">
    <location>
        <begin position="247"/>
        <end position="291"/>
    </location>
</feature>
<dbReference type="STRING" id="101091.A0A1C7MYY7"/>
<dbReference type="SMART" id="SM00066">
    <property type="entry name" value="GAL4"/>
    <property type="match status" value="2"/>
</dbReference>
<evidence type="ECO:0000256" key="6">
    <source>
        <dbReference type="ARBA" id="ARBA00023163"/>
    </source>
</evidence>
<dbReference type="PROSITE" id="PS00463">
    <property type="entry name" value="ZN2_CY6_FUNGAL_1"/>
    <property type="match status" value="1"/>
</dbReference>
<evidence type="ECO:0000259" key="9">
    <source>
        <dbReference type="PROSITE" id="PS50048"/>
    </source>
</evidence>
<feature type="compositionally biased region" description="Low complexity" evidence="8">
    <location>
        <begin position="121"/>
        <end position="140"/>
    </location>
</feature>
<dbReference type="InParanoid" id="A0A1C7MYY7"/>
<feature type="compositionally biased region" description="Low complexity" evidence="8">
    <location>
        <begin position="247"/>
        <end position="272"/>
    </location>
</feature>
<feature type="domain" description="Zn(2)-C6 fungal-type" evidence="9">
    <location>
        <begin position="30"/>
        <end position="59"/>
    </location>
</feature>
<dbReference type="InterPro" id="IPR001138">
    <property type="entry name" value="Zn2Cys6_DnaBD"/>
</dbReference>
<dbReference type="PANTHER" id="PTHR31313">
    <property type="entry name" value="TY1 ENHANCER ACTIVATOR"/>
    <property type="match status" value="1"/>
</dbReference>
<keyword evidence="11" id="KW-1185">Reference proteome</keyword>
<dbReference type="AlphaFoldDB" id="A0A1C7MYY7"/>
<feature type="compositionally biased region" description="Polar residues" evidence="8">
    <location>
        <begin position="273"/>
        <end position="290"/>
    </location>
</feature>
<dbReference type="GO" id="GO:0003677">
    <property type="term" value="F:DNA binding"/>
    <property type="evidence" value="ECO:0007669"/>
    <property type="project" value="UniProtKB-KW"/>
</dbReference>
<dbReference type="SUPFAM" id="SSF57701">
    <property type="entry name" value="Zn2/Cys6 DNA-binding domain"/>
    <property type="match status" value="2"/>
</dbReference>
<organism evidence="10 11">
    <name type="scientific">Choanephora cucurbitarum</name>
    <dbReference type="NCBI Taxonomy" id="101091"/>
    <lineage>
        <taxon>Eukaryota</taxon>
        <taxon>Fungi</taxon>
        <taxon>Fungi incertae sedis</taxon>
        <taxon>Mucoromycota</taxon>
        <taxon>Mucoromycotina</taxon>
        <taxon>Mucoromycetes</taxon>
        <taxon>Mucorales</taxon>
        <taxon>Mucorineae</taxon>
        <taxon>Choanephoraceae</taxon>
        <taxon>Choanephoroideae</taxon>
        <taxon>Choanephora</taxon>
    </lineage>
</organism>
<evidence type="ECO:0000256" key="7">
    <source>
        <dbReference type="ARBA" id="ARBA00023242"/>
    </source>
</evidence>
<dbReference type="GO" id="GO:0005634">
    <property type="term" value="C:nucleus"/>
    <property type="evidence" value="ECO:0007669"/>
    <property type="project" value="UniProtKB-SubCell"/>
</dbReference>
<protein>
    <recommendedName>
        <fullName evidence="9">Zn(2)-C6 fungal-type domain-containing protein</fullName>
    </recommendedName>
</protein>
<dbReference type="GO" id="GO:0008270">
    <property type="term" value="F:zinc ion binding"/>
    <property type="evidence" value="ECO:0007669"/>
    <property type="project" value="InterPro"/>
</dbReference>
<keyword evidence="3" id="KW-0862">Zinc</keyword>
<feature type="domain" description="Zn(2)-C6 fungal-type" evidence="9">
    <location>
        <begin position="83"/>
        <end position="112"/>
    </location>
</feature>
<evidence type="ECO:0000256" key="4">
    <source>
        <dbReference type="ARBA" id="ARBA00023015"/>
    </source>
</evidence>
<reference evidence="10 11" key="1">
    <citation type="submission" date="2016-03" db="EMBL/GenBank/DDBJ databases">
        <title>Choanephora cucurbitarum.</title>
        <authorList>
            <person name="Min B."/>
            <person name="Park H."/>
            <person name="Park J.-H."/>
            <person name="Shin H.-D."/>
            <person name="Choi I.-G."/>
        </authorList>
    </citation>
    <scope>NUCLEOTIDE SEQUENCE [LARGE SCALE GENOMIC DNA]</scope>
    <source>
        <strain evidence="10 11">KUS-F28377</strain>
    </source>
</reference>